<evidence type="ECO:0000259" key="12">
    <source>
        <dbReference type="PROSITE" id="PS50157"/>
    </source>
</evidence>
<keyword evidence="4" id="KW-0677">Repeat</keyword>
<name>A0AA35JLN0_SACUV</name>
<evidence type="ECO:0000256" key="1">
    <source>
        <dbReference type="ARBA" id="ARBA00004123"/>
    </source>
</evidence>
<reference evidence="13" key="1">
    <citation type="submission" date="2022-10" db="EMBL/GenBank/DDBJ databases">
        <authorList>
            <person name="Byrne P K."/>
        </authorList>
    </citation>
    <scope>NUCLEOTIDE SEQUENCE</scope>
    <source>
        <strain evidence="13">CBS7001</strain>
    </source>
</reference>
<sequence length="631" mass="69230">MVPLEDLLNKESVAITPQIAHAPMVRGKADVSSVMKKDGLPSPNLSKRASDCSKKSSITCTTNAIGLKGQEDERMSSGSASSSSPPFHGSSHLNTPPYEPLGPSVVSPSSPSSGSSSSSPSPFARSHNPVDDDEDDLDGDDESEDIILYCKWEHCSVTFNQPELLYNHLCHDHVGRKSHKNLQLDCHWGDCTTKTEKRDHITSHLRVHVPLKPFGCSTCSKKFKRPQDLKKHLKIHLESGGILKRKRGPKIGSKRTSKRNKNSSKDTLASRTTSLPPAAAAAAAAGFKSHSTSPQILPPPLPLEMAHHLPSQQQQPISLNQLCTDELSQYKPVYSPQLSSRLQTILPPLYYNNGKTTSQSGNGQGLHIFEDGCSNNAVASATQFFTKLSRNMTNNYILQQSGSSSASTSSSGHIPMAQTSYVQPPNAMPYQPLQVTTTNTTTYVPMQLSKYPTGNSVTEHLPPLHSNTTSGIMNHHHQPNHAMATMSHYQPARAMPNYSSAGCSILPPLQSKIPMLPSRPTMVSGSPLKPNWEFSLNQKSCTNDIIMSKLANEEQEDESDVEDDFVETLGIVNIIKDYLLCCVMDDYESEEDDYEDEDDRLLQESLEKLSLRNSMGTDSARVLAKYPRILV</sequence>
<dbReference type="PANTHER" id="PTHR47257">
    <property type="entry name" value="PH-RESPONSE TRANSCRIPTION FACTOR PACC/RIM101"/>
    <property type="match status" value="1"/>
</dbReference>
<keyword evidence="5 10" id="KW-0863">Zinc-finger</keyword>
<evidence type="ECO:0000256" key="11">
    <source>
        <dbReference type="SAM" id="MobiDB-lite"/>
    </source>
</evidence>
<evidence type="ECO:0000256" key="9">
    <source>
        <dbReference type="ARBA" id="ARBA00039490"/>
    </source>
</evidence>
<comment type="subcellular location">
    <subcellularLocation>
        <location evidence="1">Nucleus</location>
    </subcellularLocation>
</comment>
<dbReference type="InterPro" id="IPR050806">
    <property type="entry name" value="pacC/RIM101"/>
</dbReference>
<keyword evidence="6" id="KW-0862">Zinc</keyword>
<feature type="compositionally biased region" description="Low complexity" evidence="11">
    <location>
        <begin position="102"/>
        <end position="122"/>
    </location>
</feature>
<keyword evidence="7" id="KW-0539">Nucleus</keyword>
<feature type="region of interest" description="Disordered" evidence="11">
    <location>
        <begin position="401"/>
        <end position="425"/>
    </location>
</feature>
<organism evidence="13 14">
    <name type="scientific">Saccharomyces uvarum</name>
    <name type="common">Yeast</name>
    <name type="synonym">Saccharomyces bayanus var. uvarum</name>
    <dbReference type="NCBI Taxonomy" id="230603"/>
    <lineage>
        <taxon>Eukaryota</taxon>
        <taxon>Fungi</taxon>
        <taxon>Dikarya</taxon>
        <taxon>Ascomycota</taxon>
        <taxon>Saccharomycotina</taxon>
        <taxon>Saccharomycetes</taxon>
        <taxon>Saccharomycetales</taxon>
        <taxon>Saccharomycetaceae</taxon>
        <taxon>Saccharomyces</taxon>
    </lineage>
</organism>
<feature type="compositionally biased region" description="Basic residues" evidence="11">
    <location>
        <begin position="244"/>
        <end position="262"/>
    </location>
</feature>
<feature type="compositionally biased region" description="Low complexity" evidence="11">
    <location>
        <begin position="401"/>
        <end position="412"/>
    </location>
</feature>
<feature type="domain" description="C2H2-type" evidence="12">
    <location>
        <begin position="214"/>
        <end position="236"/>
    </location>
</feature>
<feature type="compositionally biased region" description="Low complexity" evidence="11">
    <location>
        <begin position="76"/>
        <end position="92"/>
    </location>
</feature>
<keyword evidence="3" id="KW-0479">Metal-binding</keyword>
<evidence type="ECO:0000313" key="14">
    <source>
        <dbReference type="Proteomes" id="UP001162090"/>
    </source>
</evidence>
<dbReference type="FunFam" id="3.30.160.60:FF:000340">
    <property type="entry name" value="zinc finger protein 473 isoform X1"/>
    <property type="match status" value="1"/>
</dbReference>
<accession>A0AA35JLN0</accession>
<dbReference type="Gene3D" id="3.30.160.60">
    <property type="entry name" value="Classic Zinc Finger"/>
    <property type="match status" value="2"/>
</dbReference>
<evidence type="ECO:0000256" key="3">
    <source>
        <dbReference type="ARBA" id="ARBA00022723"/>
    </source>
</evidence>
<feature type="domain" description="C2H2-type" evidence="12">
    <location>
        <begin position="148"/>
        <end position="178"/>
    </location>
</feature>
<dbReference type="Proteomes" id="UP001162090">
    <property type="component" value="Chromosome 8"/>
</dbReference>
<evidence type="ECO:0000313" key="13">
    <source>
        <dbReference type="EMBL" id="CAI4063719.1"/>
    </source>
</evidence>
<evidence type="ECO:0000256" key="8">
    <source>
        <dbReference type="ARBA" id="ARBA00038089"/>
    </source>
</evidence>
<dbReference type="GO" id="GO:0005634">
    <property type="term" value="C:nucleus"/>
    <property type="evidence" value="ECO:0007669"/>
    <property type="project" value="UniProtKB-SubCell"/>
</dbReference>
<evidence type="ECO:0000256" key="2">
    <source>
        <dbReference type="ARBA" id="ARBA00022491"/>
    </source>
</evidence>
<evidence type="ECO:0000256" key="7">
    <source>
        <dbReference type="ARBA" id="ARBA00023242"/>
    </source>
</evidence>
<feature type="domain" description="C2H2-type" evidence="12">
    <location>
        <begin position="184"/>
        <end position="213"/>
    </location>
</feature>
<dbReference type="SUPFAM" id="SSF57667">
    <property type="entry name" value="beta-beta-alpha zinc fingers"/>
    <property type="match status" value="2"/>
</dbReference>
<keyword evidence="2" id="KW-0678">Repressor</keyword>
<gene>
    <name evidence="13" type="primary">SUVC08G0180</name>
    <name evidence="13" type="ORF">SUVC_08G0180</name>
</gene>
<dbReference type="EMBL" id="OX365919">
    <property type="protein sequence ID" value="CAI4063719.1"/>
    <property type="molecule type" value="Genomic_DNA"/>
</dbReference>
<feature type="region of interest" description="Disordered" evidence="11">
    <location>
        <begin position="244"/>
        <end position="314"/>
    </location>
</feature>
<evidence type="ECO:0000256" key="6">
    <source>
        <dbReference type="ARBA" id="ARBA00022833"/>
    </source>
</evidence>
<evidence type="ECO:0000256" key="5">
    <source>
        <dbReference type="ARBA" id="ARBA00022771"/>
    </source>
</evidence>
<dbReference type="PROSITE" id="PS00028">
    <property type="entry name" value="ZINC_FINGER_C2H2_1"/>
    <property type="match status" value="2"/>
</dbReference>
<dbReference type="GO" id="GO:0008270">
    <property type="term" value="F:zinc ion binding"/>
    <property type="evidence" value="ECO:0007669"/>
    <property type="project" value="UniProtKB-KW"/>
</dbReference>
<evidence type="ECO:0000256" key="10">
    <source>
        <dbReference type="PROSITE-ProRule" id="PRU00042"/>
    </source>
</evidence>
<feature type="region of interest" description="Disordered" evidence="11">
    <location>
        <begin position="25"/>
        <end position="139"/>
    </location>
</feature>
<dbReference type="GO" id="GO:0045944">
    <property type="term" value="P:positive regulation of transcription by RNA polymerase II"/>
    <property type="evidence" value="ECO:0007669"/>
    <property type="project" value="TreeGrafter"/>
</dbReference>
<dbReference type="AlphaFoldDB" id="A0AA35JLN0"/>
<proteinExistence type="inferred from homology"/>
<comment type="similarity">
    <text evidence="8">Belongs to the pacC/RIM101 family.</text>
</comment>
<dbReference type="PROSITE" id="PS50157">
    <property type="entry name" value="ZINC_FINGER_C2H2_2"/>
    <property type="match status" value="3"/>
</dbReference>
<dbReference type="PANTHER" id="PTHR47257:SF1">
    <property type="entry name" value="PH-RESPONSE TRANSCRIPTION FACTOR PACC_RIM101"/>
    <property type="match status" value="1"/>
</dbReference>
<dbReference type="SMART" id="SM00355">
    <property type="entry name" value="ZnF_C2H2"/>
    <property type="match status" value="3"/>
</dbReference>
<evidence type="ECO:0000256" key="4">
    <source>
        <dbReference type="ARBA" id="ARBA00022737"/>
    </source>
</evidence>
<feature type="compositionally biased region" description="Polar residues" evidence="11">
    <location>
        <begin position="55"/>
        <end position="64"/>
    </location>
</feature>
<dbReference type="InterPro" id="IPR036236">
    <property type="entry name" value="Znf_C2H2_sf"/>
</dbReference>
<protein>
    <recommendedName>
        <fullName evidence="9">pH-response transcription factor pacC/RIM101</fullName>
    </recommendedName>
</protein>
<dbReference type="InterPro" id="IPR013087">
    <property type="entry name" value="Znf_C2H2_type"/>
</dbReference>
<feature type="compositionally biased region" description="Polar residues" evidence="11">
    <location>
        <begin position="266"/>
        <end position="275"/>
    </location>
</feature>